<accession>A0A7K1SWI9</accession>
<dbReference type="GO" id="GO:0003755">
    <property type="term" value="F:peptidyl-prolyl cis-trans isomerase activity"/>
    <property type="evidence" value="ECO:0007669"/>
    <property type="project" value="UniProtKB-UniRule"/>
</dbReference>
<comment type="similarity">
    <text evidence="5">Belongs to the FKBP-type PPIase family.</text>
</comment>
<dbReference type="InterPro" id="IPR001179">
    <property type="entry name" value="PPIase_FKBP_dom"/>
</dbReference>
<evidence type="ECO:0000256" key="2">
    <source>
        <dbReference type="ARBA" id="ARBA00023110"/>
    </source>
</evidence>
<dbReference type="SUPFAM" id="SSF54534">
    <property type="entry name" value="FKBP-like"/>
    <property type="match status" value="2"/>
</dbReference>
<evidence type="ECO:0000313" key="8">
    <source>
        <dbReference type="Proteomes" id="UP000462014"/>
    </source>
</evidence>
<keyword evidence="2 4" id="KW-0697">Rotamase</keyword>
<dbReference type="PROSITE" id="PS51257">
    <property type="entry name" value="PROKAR_LIPOPROTEIN"/>
    <property type="match status" value="1"/>
</dbReference>
<evidence type="ECO:0000256" key="4">
    <source>
        <dbReference type="PROSITE-ProRule" id="PRU00277"/>
    </source>
</evidence>
<dbReference type="Proteomes" id="UP000462014">
    <property type="component" value="Unassembled WGS sequence"/>
</dbReference>
<evidence type="ECO:0000256" key="1">
    <source>
        <dbReference type="ARBA" id="ARBA00000971"/>
    </source>
</evidence>
<gene>
    <name evidence="7" type="ORF">GO621_09070</name>
</gene>
<dbReference type="PANTHER" id="PTHR10516:SF443">
    <property type="entry name" value="FK506-BINDING PROTEIN 59-RELATED"/>
    <property type="match status" value="1"/>
</dbReference>
<evidence type="ECO:0000256" key="5">
    <source>
        <dbReference type="RuleBase" id="RU003915"/>
    </source>
</evidence>
<keyword evidence="3 4" id="KW-0413">Isomerase</keyword>
<name>A0A7K1SWI9_9SPHI</name>
<evidence type="ECO:0000256" key="3">
    <source>
        <dbReference type="ARBA" id="ARBA00023235"/>
    </source>
</evidence>
<dbReference type="EC" id="5.2.1.8" evidence="5"/>
<feature type="domain" description="PPIase FKBP-type" evidence="6">
    <location>
        <begin position="211"/>
        <end position="301"/>
    </location>
</feature>
<feature type="domain" description="PPIase FKBP-type" evidence="6">
    <location>
        <begin position="69"/>
        <end position="165"/>
    </location>
</feature>
<dbReference type="Pfam" id="PF00254">
    <property type="entry name" value="FKBP_C"/>
    <property type="match status" value="2"/>
</dbReference>
<sequence>MKQFAFAFLSVLVLAMFSCKKDYENIVSFDTQSIQNYISANNLTMSQGDSGIYYQIIKPGTTGNSLTDTDQIFYAFTVKTLDGKFVSTDTVLNRVSNYVGVTSTTLPYGLQFGIKKYLQKRNGVIRLIIPSKQAYGVNGYKSSDAVINIPGNESLDYTVYLYNVKNQLAYDTIQIRNYIKKNNLTGFAKSPSGLYYKIVDPGSGVDAVYSTSTVTITYTKRLLLSGTVIESKSLDAAALSTYISGWQEGLQYLNSGGKIRLLIPSGLAYGSAAASTTPDTRNYNVPPNSIMDFDVNVTAVTN</sequence>
<dbReference type="PANTHER" id="PTHR10516">
    <property type="entry name" value="PEPTIDYL-PROLYL CIS-TRANS ISOMERASE"/>
    <property type="match status" value="1"/>
</dbReference>
<reference evidence="7 8" key="1">
    <citation type="submission" date="2019-12" db="EMBL/GenBank/DDBJ databases">
        <title>Mucilaginibacter sp. HMF7410 genome sequencing and assembly.</title>
        <authorList>
            <person name="Kang H."/>
            <person name="Cha I."/>
            <person name="Kim H."/>
            <person name="Joh K."/>
        </authorList>
    </citation>
    <scope>NUCLEOTIDE SEQUENCE [LARGE SCALE GENOMIC DNA]</scope>
    <source>
        <strain evidence="7 8">HMF7410</strain>
    </source>
</reference>
<keyword evidence="8" id="KW-1185">Reference proteome</keyword>
<proteinExistence type="inferred from homology"/>
<organism evidence="7 8">
    <name type="scientific">Mucilaginibacter arboris</name>
    <dbReference type="NCBI Taxonomy" id="2682090"/>
    <lineage>
        <taxon>Bacteria</taxon>
        <taxon>Pseudomonadati</taxon>
        <taxon>Bacteroidota</taxon>
        <taxon>Sphingobacteriia</taxon>
        <taxon>Sphingobacteriales</taxon>
        <taxon>Sphingobacteriaceae</taxon>
        <taxon>Mucilaginibacter</taxon>
    </lineage>
</organism>
<dbReference type="RefSeq" id="WP_157566234.1">
    <property type="nucleotide sequence ID" value="NZ_WPIK01000007.1"/>
</dbReference>
<dbReference type="InterPro" id="IPR050689">
    <property type="entry name" value="FKBP-type_PPIase"/>
</dbReference>
<comment type="caution">
    <text evidence="7">The sequence shown here is derived from an EMBL/GenBank/DDBJ whole genome shotgun (WGS) entry which is preliminary data.</text>
</comment>
<dbReference type="InterPro" id="IPR046357">
    <property type="entry name" value="PPIase_dom_sf"/>
</dbReference>
<protein>
    <recommendedName>
        <fullName evidence="5">Peptidyl-prolyl cis-trans isomerase</fullName>
        <ecNumber evidence="5">5.2.1.8</ecNumber>
    </recommendedName>
</protein>
<dbReference type="Gene3D" id="3.10.50.40">
    <property type="match status" value="2"/>
</dbReference>
<dbReference type="EMBL" id="WPIK01000007">
    <property type="protein sequence ID" value="MVN21686.1"/>
    <property type="molecule type" value="Genomic_DNA"/>
</dbReference>
<evidence type="ECO:0000313" key="7">
    <source>
        <dbReference type="EMBL" id="MVN21686.1"/>
    </source>
</evidence>
<dbReference type="PROSITE" id="PS50059">
    <property type="entry name" value="FKBP_PPIASE"/>
    <property type="match status" value="2"/>
</dbReference>
<evidence type="ECO:0000259" key="6">
    <source>
        <dbReference type="PROSITE" id="PS50059"/>
    </source>
</evidence>
<comment type="catalytic activity">
    <reaction evidence="1 4 5">
        <text>[protein]-peptidylproline (omega=180) = [protein]-peptidylproline (omega=0)</text>
        <dbReference type="Rhea" id="RHEA:16237"/>
        <dbReference type="Rhea" id="RHEA-COMP:10747"/>
        <dbReference type="Rhea" id="RHEA-COMP:10748"/>
        <dbReference type="ChEBI" id="CHEBI:83833"/>
        <dbReference type="ChEBI" id="CHEBI:83834"/>
        <dbReference type="EC" id="5.2.1.8"/>
    </reaction>
</comment>
<dbReference type="AlphaFoldDB" id="A0A7K1SWI9"/>